<comment type="catalytic activity">
    <reaction evidence="7">
        <text>[protein-PII]-uridylyl-L-tyrosine + H2O = [protein-PII]-L-tyrosine + UMP + H(+)</text>
        <dbReference type="Rhea" id="RHEA:48600"/>
        <dbReference type="Rhea" id="RHEA-COMP:12147"/>
        <dbReference type="Rhea" id="RHEA-COMP:12148"/>
        <dbReference type="ChEBI" id="CHEBI:15377"/>
        <dbReference type="ChEBI" id="CHEBI:15378"/>
        <dbReference type="ChEBI" id="CHEBI:46858"/>
        <dbReference type="ChEBI" id="CHEBI:57865"/>
        <dbReference type="ChEBI" id="CHEBI:90602"/>
    </reaction>
</comment>
<comment type="similarity">
    <text evidence="7">Belongs to the GlnD family.</text>
</comment>
<dbReference type="SMART" id="SM00471">
    <property type="entry name" value="HDc"/>
    <property type="match status" value="1"/>
</dbReference>
<evidence type="ECO:0000313" key="10">
    <source>
        <dbReference type="EMBL" id="EPR35722.1"/>
    </source>
</evidence>
<evidence type="ECO:0000313" key="11">
    <source>
        <dbReference type="Proteomes" id="UP000014975"/>
    </source>
</evidence>
<gene>
    <name evidence="7" type="primary">glnD</name>
    <name evidence="10" type="ORF">dsat_1826</name>
</gene>
<dbReference type="SUPFAM" id="SSF81301">
    <property type="entry name" value="Nucleotidyltransferase"/>
    <property type="match status" value="1"/>
</dbReference>
<dbReference type="Proteomes" id="UP000014975">
    <property type="component" value="Unassembled WGS sequence"/>
</dbReference>
<keyword evidence="5 7" id="KW-0460">Magnesium</keyword>
<evidence type="ECO:0000259" key="8">
    <source>
        <dbReference type="PROSITE" id="PS51671"/>
    </source>
</evidence>
<dbReference type="CDD" id="cd04900">
    <property type="entry name" value="ACT_UUR-like_1"/>
    <property type="match status" value="1"/>
</dbReference>
<sequence>MTGSSLSPAMQELAERRSALLAGDGCGREFETSHARLFDDYFQARLREEASGLPPAPFLLLALGGYGRGRLSPGSDLDLTFVFPGEPPEQAENLPRLLLYPLWDAGLSLDYSIRPLAETMALAREEPKVMAGLLDARPVAGPGHEPLWRDYCAALADLSRGPVRPAFLDWLRRLDEPKAQERGEGASLLEPNLKEGPGGLRDWQQIGWLARLFPGREGATLFELGLLESAELFALREAHEQLARTRCALHRVAGRRLDVFHFELQPQVSGVLGLGTEPEDAARLLASLQPAMARVRLAREAMDREVNGRLGRTPRLAGLPDGLSDTPGGLGFTRDPAHEPMIVLALFETAASTGRMPSFSAMSALRRAAPAVGEAFSASPGFFHWLPRFLAQPHAREAARIFLELGLLGAIVPEIGRVQHMVQRDGFHRFPVGRHSLRTARHLAWVDEKAPALLCRCLEAAEDREVLVWAGLLHDAGKGGARHEEVGEGLSRAVLSRLGVSSRRVEEAAFLARRHLVLMDAATRRDLADVATAAHVASLVETPARLTHLTALSLADALSTGPMAYNGWKATLLSELYAKTAKYLQKGSLGEPLAGRLIMERRARVRALAAQEHSPDLVETFLEALPPDCLARLEPEIVTDHLNLFARYKLALAEDLRQRPSATAGKGLTVHEAKPLAGQDVWSFAVMAPDQPRLFATLAGCLSLYGGDIYAADIFTLTDGTALDVFVVRPPEGREDDPEFFEDVAKAVRWAGTGKLGLQERLAERRASPLYRPPRGSGREPSVRLANDLSEFFTVVEVAADDRLGRLYDIADVLAEAGLSVHAAKITTLGGQILDVFWVRGPGGQKVEAEARREDLRVRLTERLSASS</sequence>
<dbReference type="InterPro" id="IPR010043">
    <property type="entry name" value="UTase/UR"/>
</dbReference>
<dbReference type="Gene3D" id="1.10.3090.10">
    <property type="entry name" value="cca-adding enzyme, domain 2"/>
    <property type="match status" value="1"/>
</dbReference>
<dbReference type="OrthoDB" id="9758038at2"/>
<dbReference type="PATRIC" id="fig|1121439.3.peg.210"/>
<dbReference type="PROSITE" id="PS51671">
    <property type="entry name" value="ACT"/>
    <property type="match status" value="2"/>
</dbReference>
<keyword evidence="6 7" id="KW-0511">Multifunctional enzyme</keyword>
<dbReference type="PANTHER" id="PTHR47320">
    <property type="entry name" value="BIFUNCTIONAL URIDYLYLTRANSFERASE/URIDYLYL-REMOVING ENZYME"/>
    <property type="match status" value="1"/>
</dbReference>
<dbReference type="SUPFAM" id="SSF81593">
    <property type="entry name" value="Nucleotidyltransferase substrate binding subunit/domain"/>
    <property type="match status" value="1"/>
</dbReference>
<dbReference type="CDD" id="cd05401">
    <property type="entry name" value="NT_GlnE_GlnD_like"/>
    <property type="match status" value="1"/>
</dbReference>
<dbReference type="SUPFAM" id="SSF55021">
    <property type="entry name" value="ACT-like"/>
    <property type="match status" value="2"/>
</dbReference>
<evidence type="ECO:0000256" key="1">
    <source>
        <dbReference type="ARBA" id="ARBA00022679"/>
    </source>
</evidence>
<comment type="domain">
    <text evidence="7">Has four distinct domains: an N-terminal nucleotidyltransferase (NT) domain responsible for UTase activity, a central HD domain that encodes UR activity, and two C-terminal ACT domains that seem to have a role in glutamine sensing.</text>
</comment>
<evidence type="ECO:0000256" key="7">
    <source>
        <dbReference type="HAMAP-Rule" id="MF_00277"/>
    </source>
</evidence>
<reference evidence="10 11" key="1">
    <citation type="journal article" date="2013" name="Genome Announc.">
        <title>Draft genome sequences for three mercury-methylating, sulfate-reducing bacteria.</title>
        <authorList>
            <person name="Brown S.D."/>
            <person name="Hurt R.A.Jr."/>
            <person name="Gilmour C.C."/>
            <person name="Elias D.A."/>
        </authorList>
    </citation>
    <scope>NUCLEOTIDE SEQUENCE [LARGE SCALE GENOMIC DNA]</scope>
    <source>
        <strain evidence="10 11">DSM 16529</strain>
    </source>
</reference>
<keyword evidence="1 7" id="KW-0808">Transferase</keyword>
<feature type="domain" description="ACT" evidence="8">
    <location>
        <begin position="683"/>
        <end position="763"/>
    </location>
</feature>
<dbReference type="eggNOG" id="COG2844">
    <property type="taxonomic scope" value="Bacteria"/>
</dbReference>
<dbReference type="CDD" id="cd00077">
    <property type="entry name" value="HDc"/>
    <property type="match status" value="1"/>
</dbReference>
<keyword evidence="3" id="KW-0677">Repeat</keyword>
<dbReference type="PIRSF" id="PIRSF006288">
    <property type="entry name" value="PII_uridyltransf"/>
    <property type="match status" value="1"/>
</dbReference>
<dbReference type="InterPro" id="IPR002912">
    <property type="entry name" value="ACT_dom"/>
</dbReference>
<keyword evidence="4 7" id="KW-0378">Hydrolase</keyword>
<protein>
    <recommendedName>
        <fullName evidence="7">Bifunctional uridylyltransferase/uridylyl-removing enzyme</fullName>
        <shortName evidence="7">UTase/UR</shortName>
    </recommendedName>
    <alternativeName>
        <fullName evidence="7">Bifunctional [protein-PII] modification enzyme</fullName>
    </alternativeName>
    <alternativeName>
        <fullName evidence="7">Bifunctional nitrogen sensor protein</fullName>
    </alternativeName>
    <domain>
        <recommendedName>
            <fullName evidence="7">[Protein-PII] uridylyltransferase</fullName>
            <shortName evidence="7">PII uridylyltransferase</shortName>
            <shortName evidence="7">UTase</shortName>
            <ecNumber evidence="7">2.7.7.59</ecNumber>
        </recommendedName>
    </domain>
    <domain>
        <recommendedName>
            <fullName evidence="7">[Protein-PII]-UMP uridylyl-removing enzyme</fullName>
            <shortName evidence="7">UR</shortName>
            <ecNumber evidence="7">3.1.4.-</ecNumber>
        </recommendedName>
    </domain>
</protein>
<dbReference type="PROSITE" id="PS51831">
    <property type="entry name" value="HD"/>
    <property type="match status" value="1"/>
</dbReference>
<evidence type="ECO:0000256" key="4">
    <source>
        <dbReference type="ARBA" id="ARBA00022801"/>
    </source>
</evidence>
<comment type="caution">
    <text evidence="7">Lacks conserved residue(s) required for the propagation of feature annotation.</text>
</comment>
<keyword evidence="2 7" id="KW-0548">Nucleotidyltransferase</keyword>
<dbReference type="EC" id="3.1.4.-" evidence="7"/>
<feature type="region of interest" description="Uridylyltransferase" evidence="7">
    <location>
        <begin position="1"/>
        <end position="318"/>
    </location>
</feature>
<evidence type="ECO:0000256" key="6">
    <source>
        <dbReference type="ARBA" id="ARBA00023268"/>
    </source>
</evidence>
<dbReference type="EMBL" id="ATHI01000002">
    <property type="protein sequence ID" value="EPR35722.1"/>
    <property type="molecule type" value="Genomic_DNA"/>
</dbReference>
<evidence type="ECO:0000259" key="9">
    <source>
        <dbReference type="PROSITE" id="PS51831"/>
    </source>
</evidence>
<comment type="activity regulation">
    <text evidence="7">Uridylyltransferase (UTase) activity is inhibited by glutamine, while glutamine activates uridylyl-removing (UR) activity.</text>
</comment>
<evidence type="ECO:0000256" key="3">
    <source>
        <dbReference type="ARBA" id="ARBA00022737"/>
    </source>
</evidence>
<dbReference type="EC" id="2.7.7.59" evidence="7"/>
<dbReference type="SUPFAM" id="SSF109604">
    <property type="entry name" value="HD-domain/PDEase-like"/>
    <property type="match status" value="1"/>
</dbReference>
<keyword evidence="11" id="KW-1185">Reference proteome</keyword>
<dbReference type="HAMAP" id="MF_00277">
    <property type="entry name" value="PII_uridylyl_transf"/>
    <property type="match status" value="1"/>
</dbReference>
<dbReference type="PANTHER" id="PTHR47320:SF1">
    <property type="entry name" value="BIFUNCTIONAL URIDYLYLTRANSFERASE_URIDYLYL-REMOVING ENZYME"/>
    <property type="match status" value="1"/>
</dbReference>
<evidence type="ECO:0000256" key="5">
    <source>
        <dbReference type="ARBA" id="ARBA00022842"/>
    </source>
</evidence>
<accession>S7TEW2</accession>
<feature type="domain" description="HD" evidence="9">
    <location>
        <begin position="432"/>
        <end position="549"/>
    </location>
</feature>
<dbReference type="CDD" id="cd04873">
    <property type="entry name" value="ACT_UUR-ACR-like"/>
    <property type="match status" value="1"/>
</dbReference>
<evidence type="ECO:0000256" key="2">
    <source>
        <dbReference type="ARBA" id="ARBA00022695"/>
    </source>
</evidence>
<dbReference type="STRING" id="1121439.dsat_1826"/>
<dbReference type="InterPro" id="IPR003607">
    <property type="entry name" value="HD/PDEase_dom"/>
</dbReference>
<organism evidence="10 11">
    <name type="scientific">Alkalidesulfovibrio alkalitolerans DSM 16529</name>
    <dbReference type="NCBI Taxonomy" id="1121439"/>
    <lineage>
        <taxon>Bacteria</taxon>
        <taxon>Pseudomonadati</taxon>
        <taxon>Thermodesulfobacteriota</taxon>
        <taxon>Desulfovibrionia</taxon>
        <taxon>Desulfovibrionales</taxon>
        <taxon>Desulfovibrionaceae</taxon>
        <taxon>Alkalidesulfovibrio</taxon>
    </lineage>
</organism>
<dbReference type="Pfam" id="PF01966">
    <property type="entry name" value="HD"/>
    <property type="match status" value="1"/>
</dbReference>
<name>S7TEW2_9BACT</name>
<dbReference type="InterPro" id="IPR013546">
    <property type="entry name" value="PII_UdlTrfase/GS_AdlTrfase"/>
</dbReference>
<comment type="cofactor">
    <cofactor evidence="7">
        <name>Mg(2+)</name>
        <dbReference type="ChEBI" id="CHEBI:18420"/>
    </cofactor>
</comment>
<comment type="caution">
    <text evidence="10">The sequence shown here is derived from an EMBL/GenBank/DDBJ whole genome shotgun (WGS) entry which is preliminary data.</text>
</comment>
<comment type="catalytic activity">
    <reaction evidence="7">
        <text>[protein-PII]-L-tyrosine + UTP = [protein-PII]-uridylyl-L-tyrosine + diphosphate</text>
        <dbReference type="Rhea" id="RHEA:13673"/>
        <dbReference type="Rhea" id="RHEA-COMP:12147"/>
        <dbReference type="Rhea" id="RHEA-COMP:12148"/>
        <dbReference type="ChEBI" id="CHEBI:33019"/>
        <dbReference type="ChEBI" id="CHEBI:46398"/>
        <dbReference type="ChEBI" id="CHEBI:46858"/>
        <dbReference type="ChEBI" id="CHEBI:90602"/>
        <dbReference type="EC" id="2.7.7.59"/>
    </reaction>
</comment>
<comment type="function">
    <text evidence="7">Modifies, by uridylylation and deuridylylation, the PII regulatory proteins (GlnB and homologs), in response to the nitrogen status of the cell that GlnD senses through the glutamine level. Under low glutamine levels, catalyzes the conversion of the PII proteins and UTP to PII-UMP and PPi, while under higher glutamine levels, GlnD hydrolyzes PII-UMP to PII and UMP (deuridylylation). Thus, controls uridylylation state and activity of the PII proteins, and plays an important role in the regulation of nitrogen metabolism.</text>
</comment>
<dbReference type="AlphaFoldDB" id="S7TEW2"/>
<dbReference type="InterPro" id="IPR045865">
    <property type="entry name" value="ACT-like_dom_sf"/>
</dbReference>
<proteinExistence type="inferred from homology"/>
<dbReference type="GO" id="GO:0008773">
    <property type="term" value="F:[protein-PII] uridylyltransferase activity"/>
    <property type="evidence" value="ECO:0007669"/>
    <property type="project" value="UniProtKB-UniRule"/>
</dbReference>
<dbReference type="Pfam" id="PF08335">
    <property type="entry name" value="GlnD_UR_UTase"/>
    <property type="match status" value="1"/>
</dbReference>
<dbReference type="GO" id="GO:0008081">
    <property type="term" value="F:phosphoric diester hydrolase activity"/>
    <property type="evidence" value="ECO:0007669"/>
    <property type="project" value="UniProtKB-UniRule"/>
</dbReference>
<dbReference type="RefSeq" id="WP_020885712.1">
    <property type="nucleotide sequence ID" value="NZ_ATHI01000002.1"/>
</dbReference>
<feature type="domain" description="ACT" evidence="8">
    <location>
        <begin position="795"/>
        <end position="868"/>
    </location>
</feature>
<dbReference type="InterPro" id="IPR043519">
    <property type="entry name" value="NT_sf"/>
</dbReference>
<dbReference type="GO" id="GO:0006808">
    <property type="term" value="P:regulation of nitrogen utilization"/>
    <property type="evidence" value="ECO:0007669"/>
    <property type="project" value="UniProtKB-UniRule"/>
</dbReference>
<dbReference type="InterPro" id="IPR006674">
    <property type="entry name" value="HD_domain"/>
</dbReference>